<feature type="active site" evidence="4">
    <location>
        <position position="267"/>
    </location>
</feature>
<reference evidence="9" key="1">
    <citation type="submission" date="2016-10" db="EMBL/GenBank/DDBJ databases">
        <authorList>
            <person name="Varghese N."/>
            <person name="Submissions S."/>
        </authorList>
    </citation>
    <scope>NUCLEOTIDE SEQUENCE [LARGE SCALE GENOMIC DNA]</scope>
    <source>
        <strain evidence="9">DSM 21368</strain>
    </source>
</reference>
<evidence type="ECO:0000313" key="8">
    <source>
        <dbReference type="EMBL" id="SEE27759.1"/>
    </source>
</evidence>
<dbReference type="InterPro" id="IPR011013">
    <property type="entry name" value="Gal_mutarotase_sf_dom"/>
</dbReference>
<evidence type="ECO:0000313" key="9">
    <source>
        <dbReference type="Proteomes" id="UP000199220"/>
    </source>
</evidence>
<dbReference type="GO" id="GO:0030246">
    <property type="term" value="F:carbohydrate binding"/>
    <property type="evidence" value="ECO:0007669"/>
    <property type="project" value="InterPro"/>
</dbReference>
<name>A0A1H5HI99_9MICO</name>
<feature type="domain" description="Polysaccharide lyase family 8 C-terminal" evidence="6">
    <location>
        <begin position="691"/>
        <end position="756"/>
    </location>
</feature>
<dbReference type="SUPFAM" id="SSF74650">
    <property type="entry name" value="Galactose mutarotase-like"/>
    <property type="match status" value="1"/>
</dbReference>
<dbReference type="InterPro" id="IPR006311">
    <property type="entry name" value="TAT_signal"/>
</dbReference>
<feature type="active site" evidence="4">
    <location>
        <position position="276"/>
    </location>
</feature>
<dbReference type="GO" id="GO:0005576">
    <property type="term" value="C:extracellular region"/>
    <property type="evidence" value="ECO:0007669"/>
    <property type="project" value="InterPro"/>
</dbReference>
<protein>
    <submittedName>
        <fullName evidence="8">Hyaluronate lyase</fullName>
    </submittedName>
</protein>
<dbReference type="InterPro" id="IPR004103">
    <property type="entry name" value="Lyase_8_C"/>
</dbReference>
<dbReference type="SUPFAM" id="SSF49863">
    <property type="entry name" value="Hyaluronate lyase-like, C-terminal domain"/>
    <property type="match status" value="1"/>
</dbReference>
<dbReference type="STRING" id="648782.SAMN04488554_1970"/>
<dbReference type="Proteomes" id="UP000199220">
    <property type="component" value="Unassembled WGS sequence"/>
</dbReference>
<dbReference type="AlphaFoldDB" id="A0A1H5HI99"/>
<dbReference type="OrthoDB" id="6636047at2"/>
<proteinExistence type="inferred from homology"/>
<dbReference type="SUPFAM" id="SSF48230">
    <property type="entry name" value="Chondroitin AC/alginate lyase"/>
    <property type="match status" value="1"/>
</dbReference>
<dbReference type="InterPro" id="IPR012970">
    <property type="entry name" value="Lyase_8_alpha_N"/>
</dbReference>
<comment type="similarity">
    <text evidence="1">Belongs to the polysaccharide lyase 8 family.</text>
</comment>
<keyword evidence="3 8" id="KW-0456">Lyase</keyword>
<dbReference type="CDD" id="cd01083">
    <property type="entry name" value="GAG_Lyase"/>
    <property type="match status" value="1"/>
</dbReference>
<evidence type="ECO:0000259" key="6">
    <source>
        <dbReference type="Pfam" id="PF02884"/>
    </source>
</evidence>
<evidence type="ECO:0000259" key="5">
    <source>
        <dbReference type="Pfam" id="PF02278"/>
    </source>
</evidence>
<dbReference type="Gene3D" id="2.60.220.10">
    <property type="entry name" value="Polysaccharide lyase family 8-like, C-terminal"/>
    <property type="match status" value="1"/>
</dbReference>
<dbReference type="InterPro" id="IPR003159">
    <property type="entry name" value="Lyase_8_central_dom"/>
</dbReference>
<dbReference type="PANTHER" id="PTHR38481:SF1">
    <property type="entry name" value="HYALURONATE LYASE"/>
    <property type="match status" value="1"/>
</dbReference>
<dbReference type="Pfam" id="PF02278">
    <property type="entry name" value="Lyase_8"/>
    <property type="match status" value="1"/>
</dbReference>
<feature type="active site" evidence="4">
    <location>
        <position position="335"/>
    </location>
</feature>
<dbReference type="RefSeq" id="WP_089772746.1">
    <property type="nucleotide sequence ID" value="NZ_FNTX01000001.1"/>
</dbReference>
<dbReference type="PROSITE" id="PS51318">
    <property type="entry name" value="TAT"/>
    <property type="match status" value="1"/>
</dbReference>
<evidence type="ECO:0000256" key="1">
    <source>
        <dbReference type="ARBA" id="ARBA00006699"/>
    </source>
</evidence>
<organism evidence="8 9">
    <name type="scientific">Ruania alba</name>
    <dbReference type="NCBI Taxonomy" id="648782"/>
    <lineage>
        <taxon>Bacteria</taxon>
        <taxon>Bacillati</taxon>
        <taxon>Actinomycetota</taxon>
        <taxon>Actinomycetes</taxon>
        <taxon>Micrococcales</taxon>
        <taxon>Ruaniaceae</taxon>
        <taxon>Ruania</taxon>
    </lineage>
</organism>
<dbReference type="GO" id="GO:0016837">
    <property type="term" value="F:carbon-oxygen lyase activity, acting on polysaccharides"/>
    <property type="evidence" value="ECO:0007669"/>
    <property type="project" value="UniProtKB-ARBA"/>
</dbReference>
<dbReference type="EMBL" id="FNTX01000001">
    <property type="protein sequence ID" value="SEE27759.1"/>
    <property type="molecule type" value="Genomic_DNA"/>
</dbReference>
<dbReference type="InterPro" id="IPR011071">
    <property type="entry name" value="Lyase_8-like_C"/>
</dbReference>
<dbReference type="Pfam" id="PF02884">
    <property type="entry name" value="Lyase_8_C"/>
    <property type="match status" value="1"/>
</dbReference>
<dbReference type="InterPro" id="IPR038970">
    <property type="entry name" value="Lyase_8"/>
</dbReference>
<dbReference type="InterPro" id="IPR008929">
    <property type="entry name" value="Chondroitin_lyas"/>
</dbReference>
<evidence type="ECO:0000256" key="3">
    <source>
        <dbReference type="ARBA" id="ARBA00023239"/>
    </source>
</evidence>
<dbReference type="Pfam" id="PF08124">
    <property type="entry name" value="Lyase_8_N"/>
    <property type="match status" value="1"/>
</dbReference>
<keyword evidence="9" id="KW-1185">Reference proteome</keyword>
<feature type="domain" description="Polysaccharide lyase family 8 central" evidence="5">
    <location>
        <begin position="416"/>
        <end position="674"/>
    </location>
</feature>
<dbReference type="PANTHER" id="PTHR38481">
    <property type="entry name" value="HYALURONATE LYASE"/>
    <property type="match status" value="1"/>
</dbReference>
<evidence type="ECO:0000256" key="4">
    <source>
        <dbReference type="PIRSR" id="PIRSR638970-1"/>
    </source>
</evidence>
<accession>A0A1H5HI99</accession>
<gene>
    <name evidence="8" type="ORF">SAMN04488554_1970</name>
</gene>
<evidence type="ECO:0000259" key="7">
    <source>
        <dbReference type="Pfam" id="PF08124"/>
    </source>
</evidence>
<dbReference type="Gene3D" id="2.70.98.10">
    <property type="match status" value="1"/>
</dbReference>
<evidence type="ECO:0000256" key="2">
    <source>
        <dbReference type="ARBA" id="ARBA00022729"/>
    </source>
</evidence>
<dbReference type="Gene3D" id="1.50.10.100">
    <property type="entry name" value="Chondroitin AC/alginate lyase"/>
    <property type="match status" value="1"/>
</dbReference>
<dbReference type="GO" id="GO:0005975">
    <property type="term" value="P:carbohydrate metabolic process"/>
    <property type="evidence" value="ECO:0007669"/>
    <property type="project" value="InterPro"/>
</dbReference>
<sequence>MAEDEARHEWTRRHFLATTGGAAAVAAVLPTFSAAPAARATPLTTSEAAIAALRTAWKELLTGGSYDTTDSDLAAAVARLDSDVADHVALVDRTAGRDRVFTDLPLTAGDRTASSWMRDTFQRLERMATAFSTIGSAHEGDPDVLADVLAGLETANVEIYNDTQEPFGSWFHLKISGPHALGNTCVLLYDNIPAEALSRYAAAIDHFVPTPNMTGANRVNVCQSVLVSGVISDNTARIQTARDALAPVFQFVTSADGYYEDGSFIQHLDVAYTGSYGIELLGGRDNLGISKQMALLAGTPWELTSAHQQFVFDTVDHTYAPMVYDGQMLDLVRGRAISRFNQRGHDRARLVMESMLRLADAADASTAQRWRGMCKGWLYRHTYESPFIDGKVPQVALFKQLLADGSVASTGEPDGHSLFPGMARAVHRRPGWALGISMSSKRVAYYESMNAENLKGWHTGDGMTYLYNSDNAQYSDNFWPTVDLYRLPGTTIDTVPLPQYSIGAPAPVQASWAGGAVFEEELAAVGQDLEARKSPLRAKKSWMCFKNLVVAFGAGITGSEPNHRVETVVENRNLGPDGTNALTIDGVTQPGSLGWTFSGTATWAHLQGVGGYIFPGGATLHALREERTGAWADIGNLHGTAPTDPITRRYVTMWLDHGVQPDSAGYTYILLPGATPAQTAQRAQNMKLDTITNTSDLQAVRGAYRDVLLANRWSAGSIGDLTVDAGCSLVVLGVEQQGASPLTVALSDPTQELASVSVDVAISGFGSFSADDTVTVNSLGASANFTVDTAGSLGTTHTVTFYPA</sequence>
<keyword evidence="2" id="KW-0732">Signal</keyword>
<dbReference type="InterPro" id="IPR014718">
    <property type="entry name" value="GH-type_carb-bd"/>
</dbReference>
<feature type="domain" description="Polysaccharide lyase 8 N-terminal alpha-helical" evidence="7">
    <location>
        <begin position="57"/>
        <end position="375"/>
    </location>
</feature>